<evidence type="ECO:0000256" key="1">
    <source>
        <dbReference type="SAM" id="MobiDB-lite"/>
    </source>
</evidence>
<accession>A0A8S5PID3</accession>
<reference evidence="2" key="1">
    <citation type="journal article" date="2021" name="Proc. Natl. Acad. Sci. U.S.A.">
        <title>A Catalog of Tens of Thousands of Viruses from Human Metagenomes Reveals Hidden Associations with Chronic Diseases.</title>
        <authorList>
            <person name="Tisza M.J."/>
            <person name="Buck C.B."/>
        </authorList>
    </citation>
    <scope>NUCLEOTIDE SEQUENCE</scope>
    <source>
        <strain evidence="2">CtL0q1</strain>
    </source>
</reference>
<protein>
    <submittedName>
        <fullName evidence="2">Uncharacterized protein</fullName>
    </submittedName>
</protein>
<proteinExistence type="predicted"/>
<evidence type="ECO:0000313" key="2">
    <source>
        <dbReference type="EMBL" id="DAE06967.1"/>
    </source>
</evidence>
<dbReference type="EMBL" id="BK015443">
    <property type="protein sequence ID" value="DAE06967.1"/>
    <property type="molecule type" value="Genomic_DNA"/>
</dbReference>
<feature type="region of interest" description="Disordered" evidence="1">
    <location>
        <begin position="1"/>
        <end position="41"/>
    </location>
</feature>
<organism evidence="2">
    <name type="scientific">Siphoviridae sp. ctL0q1</name>
    <dbReference type="NCBI Taxonomy" id="2825449"/>
    <lineage>
        <taxon>Viruses</taxon>
        <taxon>Duplodnaviria</taxon>
        <taxon>Heunggongvirae</taxon>
        <taxon>Uroviricota</taxon>
        <taxon>Caudoviricetes</taxon>
    </lineage>
</organism>
<name>A0A8S5PID3_9CAUD</name>
<sequence>MISWRMSSPPFKNEEQKRRKLNYPGNFPLTSEDVDTDPNNGKSGYIKADQWYYFSKDKISYMVIGNMKSDIFNLLIDYIEESDFEIVDIVDNL</sequence>